<protein>
    <submittedName>
        <fullName evidence="1">Uncharacterized protein</fullName>
    </submittedName>
</protein>
<name>A0AAW5TNA3_9LACT</name>
<evidence type="ECO:0000313" key="1">
    <source>
        <dbReference type="EMBL" id="MCW2280198.1"/>
    </source>
</evidence>
<dbReference type="AlphaFoldDB" id="A0AAW5TNA3"/>
<sequence length="204" mass="24201">MITLAIAIITLFVSLIQIFMRERILMKEEYIPSIYRLEETLKSKNTDEEMTQDNFSAPNLLVRYYAWNGNEFTRQIGLVQNVGKQRREEIRTNCSSLSDPLVDIAMQSEWNRQLGEVILSLKKIKSIYPFYVNIQSKEFVSEIDLLIDILDISQRSDFPKEKIKENIIKLKKKKLLGEKIHEMDYKTFIYSPHLAYMKSYFKKR</sequence>
<evidence type="ECO:0000313" key="2">
    <source>
        <dbReference type="Proteomes" id="UP001207687"/>
    </source>
</evidence>
<comment type="caution">
    <text evidence="1">The sequence shown here is derived from an EMBL/GenBank/DDBJ whole genome shotgun (WGS) entry which is preliminary data.</text>
</comment>
<dbReference type="RefSeq" id="WP_264653768.1">
    <property type="nucleotide sequence ID" value="NZ_JAOQNN010000001.1"/>
</dbReference>
<dbReference type="EMBL" id="JAOQNN010000001">
    <property type="protein sequence ID" value="MCW2280198.1"/>
    <property type="molecule type" value="Genomic_DNA"/>
</dbReference>
<gene>
    <name evidence="1" type="ORF">M2256_000656</name>
</gene>
<reference evidence="1" key="1">
    <citation type="submission" date="2023-08" db="EMBL/GenBank/DDBJ databases">
        <title>Genomic analyses of the natural microbiome of Caenorhabditis elegans.</title>
        <authorList>
            <person name="Samuel B."/>
        </authorList>
    </citation>
    <scope>NUCLEOTIDE SEQUENCE</scope>
    <source>
        <strain evidence="1">BIGb0220</strain>
    </source>
</reference>
<accession>A0AAW5TNA3</accession>
<proteinExistence type="predicted"/>
<organism evidence="1 2">
    <name type="scientific">Lactococcus lactis</name>
    <dbReference type="NCBI Taxonomy" id="1358"/>
    <lineage>
        <taxon>Bacteria</taxon>
        <taxon>Bacillati</taxon>
        <taxon>Bacillota</taxon>
        <taxon>Bacilli</taxon>
        <taxon>Lactobacillales</taxon>
        <taxon>Streptococcaceae</taxon>
        <taxon>Lactococcus</taxon>
    </lineage>
</organism>
<dbReference type="Proteomes" id="UP001207687">
    <property type="component" value="Unassembled WGS sequence"/>
</dbReference>